<evidence type="ECO:0008006" key="3">
    <source>
        <dbReference type="Google" id="ProtNLM"/>
    </source>
</evidence>
<dbReference type="Proteomes" id="UP000799537">
    <property type="component" value="Unassembled WGS sequence"/>
</dbReference>
<dbReference type="Gene3D" id="3.40.50.150">
    <property type="entry name" value="Vaccinia Virus protein VP39"/>
    <property type="match status" value="1"/>
</dbReference>
<dbReference type="GeneID" id="54563085"/>
<dbReference type="Pfam" id="PF13489">
    <property type="entry name" value="Methyltransf_23"/>
    <property type="match status" value="1"/>
</dbReference>
<protein>
    <recommendedName>
        <fullName evidence="3">Methyltransferase domain-containing protein</fullName>
    </recommendedName>
</protein>
<accession>A0A6A6BXA2</accession>
<proteinExistence type="predicted"/>
<name>A0A6A6BXA2_ZASCE</name>
<dbReference type="OrthoDB" id="506498at2759"/>
<organism evidence="1 2">
    <name type="scientific">Zasmidium cellare ATCC 36951</name>
    <dbReference type="NCBI Taxonomy" id="1080233"/>
    <lineage>
        <taxon>Eukaryota</taxon>
        <taxon>Fungi</taxon>
        <taxon>Dikarya</taxon>
        <taxon>Ascomycota</taxon>
        <taxon>Pezizomycotina</taxon>
        <taxon>Dothideomycetes</taxon>
        <taxon>Dothideomycetidae</taxon>
        <taxon>Mycosphaerellales</taxon>
        <taxon>Mycosphaerellaceae</taxon>
        <taxon>Zasmidium</taxon>
    </lineage>
</organism>
<dbReference type="SUPFAM" id="SSF53335">
    <property type="entry name" value="S-adenosyl-L-methionine-dependent methyltransferases"/>
    <property type="match status" value="1"/>
</dbReference>
<dbReference type="EMBL" id="ML993639">
    <property type="protein sequence ID" value="KAF2159335.1"/>
    <property type="molecule type" value="Genomic_DNA"/>
</dbReference>
<gene>
    <name evidence="1" type="ORF">M409DRAFT_30211</name>
</gene>
<sequence>MSNVAQPKDDRLVRWAGRNYARFAVENNVSVVPVDEPEEVNFDEVHGIFEELFGRIILPDYPIDDIDEPAVLDCGFGKGQWLEGILDYTKSDAWCVGVDIYTGQGNSEEGSDDEDDEDEELVQFEKKRWNLNVSFRTSRDPDLRPETYHLINSRVLTDGINSSRWPDYVKELKSLLKPGGWLQMVEVHCLFQSDSGQTAHYLERWWQYYQDTMNRMGKDPRVGSKLGSLMRDAGFERIQYSVERLPIGRWMTVPGRPNLGKNARETVTKMIRSTTLWPFRQRANPCLTEAQYEGLLQGAERELQQDSLKLYLNVHFAYGRRPRSRRR</sequence>
<dbReference type="InterPro" id="IPR029063">
    <property type="entry name" value="SAM-dependent_MTases_sf"/>
</dbReference>
<dbReference type="AlphaFoldDB" id="A0A6A6BXA2"/>
<evidence type="ECO:0000313" key="1">
    <source>
        <dbReference type="EMBL" id="KAF2159335.1"/>
    </source>
</evidence>
<reference evidence="1" key="1">
    <citation type="journal article" date="2020" name="Stud. Mycol.">
        <title>101 Dothideomycetes genomes: a test case for predicting lifestyles and emergence of pathogens.</title>
        <authorList>
            <person name="Haridas S."/>
            <person name="Albert R."/>
            <person name="Binder M."/>
            <person name="Bloem J."/>
            <person name="Labutti K."/>
            <person name="Salamov A."/>
            <person name="Andreopoulos B."/>
            <person name="Baker S."/>
            <person name="Barry K."/>
            <person name="Bills G."/>
            <person name="Bluhm B."/>
            <person name="Cannon C."/>
            <person name="Castanera R."/>
            <person name="Culley D."/>
            <person name="Daum C."/>
            <person name="Ezra D."/>
            <person name="Gonzalez J."/>
            <person name="Henrissat B."/>
            <person name="Kuo A."/>
            <person name="Liang C."/>
            <person name="Lipzen A."/>
            <person name="Lutzoni F."/>
            <person name="Magnuson J."/>
            <person name="Mondo S."/>
            <person name="Nolan M."/>
            <person name="Ohm R."/>
            <person name="Pangilinan J."/>
            <person name="Park H.-J."/>
            <person name="Ramirez L."/>
            <person name="Alfaro M."/>
            <person name="Sun H."/>
            <person name="Tritt A."/>
            <person name="Yoshinaga Y."/>
            <person name="Zwiers L.-H."/>
            <person name="Turgeon B."/>
            <person name="Goodwin S."/>
            <person name="Spatafora J."/>
            <person name="Crous P."/>
            <person name="Grigoriev I."/>
        </authorList>
    </citation>
    <scope>NUCLEOTIDE SEQUENCE</scope>
    <source>
        <strain evidence="1">ATCC 36951</strain>
    </source>
</reference>
<keyword evidence="2" id="KW-1185">Reference proteome</keyword>
<evidence type="ECO:0000313" key="2">
    <source>
        <dbReference type="Proteomes" id="UP000799537"/>
    </source>
</evidence>
<dbReference type="RefSeq" id="XP_033660224.1">
    <property type="nucleotide sequence ID" value="XM_033809813.1"/>
</dbReference>